<gene>
    <name evidence="3" type="ORF">H9L15_15365</name>
</gene>
<protein>
    <submittedName>
        <fullName evidence="3">Excalibur calcium-binding domain-containing protein</fullName>
    </submittedName>
</protein>
<sequence length="112" mass="12417">MRSVVGGSRQVNKWFEGPVERTPWTYDPAFFESAARRRRGLGQTIAVGLLATTLVFLLGMAFTNRNNLPLYYPTCDWARFVGAAPIAKGQKGYRQALDSDGDGIACEPYQDP</sequence>
<keyword evidence="1" id="KW-0472">Membrane</keyword>
<proteinExistence type="predicted"/>
<evidence type="ECO:0000313" key="4">
    <source>
        <dbReference type="Proteomes" id="UP000516134"/>
    </source>
</evidence>
<name>A0ABX6T099_9SPHN</name>
<evidence type="ECO:0000313" key="3">
    <source>
        <dbReference type="EMBL" id="QNP43267.1"/>
    </source>
</evidence>
<dbReference type="SMART" id="SM00894">
    <property type="entry name" value="Excalibur"/>
    <property type="match status" value="1"/>
</dbReference>
<evidence type="ECO:0000256" key="1">
    <source>
        <dbReference type="SAM" id="Phobius"/>
    </source>
</evidence>
<dbReference type="Pfam" id="PF05901">
    <property type="entry name" value="Excalibur"/>
    <property type="match status" value="1"/>
</dbReference>
<organism evidence="3 4">
    <name type="scientific">Sphingomonas daechungensis</name>
    <dbReference type="NCBI Taxonomy" id="1176646"/>
    <lineage>
        <taxon>Bacteria</taxon>
        <taxon>Pseudomonadati</taxon>
        <taxon>Pseudomonadota</taxon>
        <taxon>Alphaproteobacteria</taxon>
        <taxon>Sphingomonadales</taxon>
        <taxon>Sphingomonadaceae</taxon>
        <taxon>Sphingomonas</taxon>
    </lineage>
</organism>
<feature type="transmembrane region" description="Helical" evidence="1">
    <location>
        <begin position="45"/>
        <end position="63"/>
    </location>
</feature>
<accession>A0ABX6T099</accession>
<keyword evidence="4" id="KW-1185">Reference proteome</keyword>
<dbReference type="InterPro" id="IPR008613">
    <property type="entry name" value="Excalibur_Ca-bd_domain"/>
</dbReference>
<keyword evidence="1" id="KW-1133">Transmembrane helix</keyword>
<dbReference type="Proteomes" id="UP000516134">
    <property type="component" value="Chromosome"/>
</dbReference>
<reference evidence="3 4" key="1">
    <citation type="submission" date="2020-08" db="EMBL/GenBank/DDBJ databases">
        <title>Genome sequence of Sphingomonas daechungensis KACC 18115T.</title>
        <authorList>
            <person name="Hyun D.-W."/>
            <person name="Bae J.-W."/>
        </authorList>
    </citation>
    <scope>NUCLEOTIDE SEQUENCE [LARGE SCALE GENOMIC DNA]</scope>
    <source>
        <strain evidence="3 4">KACC 18115</strain>
    </source>
</reference>
<feature type="domain" description="Excalibur calcium-binding" evidence="2">
    <location>
        <begin position="71"/>
        <end position="107"/>
    </location>
</feature>
<evidence type="ECO:0000259" key="2">
    <source>
        <dbReference type="SMART" id="SM00894"/>
    </source>
</evidence>
<keyword evidence="1" id="KW-0812">Transmembrane</keyword>
<dbReference type="EMBL" id="CP060780">
    <property type="protein sequence ID" value="QNP43267.1"/>
    <property type="molecule type" value="Genomic_DNA"/>
</dbReference>